<keyword evidence="1" id="KW-0732">Signal</keyword>
<protein>
    <recommendedName>
        <fullName evidence="2">DUF3108 domain-containing protein</fullName>
    </recommendedName>
</protein>
<dbReference type="EMBL" id="WJYA01000002">
    <property type="protein sequence ID" value="MTE25804.1"/>
    <property type="molecule type" value="Genomic_DNA"/>
</dbReference>
<evidence type="ECO:0000256" key="1">
    <source>
        <dbReference type="SAM" id="SignalP"/>
    </source>
</evidence>
<proteinExistence type="predicted"/>
<evidence type="ECO:0000313" key="4">
    <source>
        <dbReference type="Proteomes" id="UP000447545"/>
    </source>
</evidence>
<dbReference type="Proteomes" id="UP000447545">
    <property type="component" value="Unassembled WGS sequence"/>
</dbReference>
<gene>
    <name evidence="3" type="ORF">F1003_02565</name>
</gene>
<feature type="domain" description="DUF3108" evidence="2">
    <location>
        <begin position="30"/>
        <end position="225"/>
    </location>
</feature>
<dbReference type="InterPro" id="IPR049279">
    <property type="entry name" value="DUF3108-like"/>
</dbReference>
<dbReference type="AlphaFoldDB" id="A0A7K1GBN4"/>
<evidence type="ECO:0000259" key="2">
    <source>
        <dbReference type="Pfam" id="PF21347"/>
    </source>
</evidence>
<accession>A0A7K1GBN4</accession>
<evidence type="ECO:0000313" key="3">
    <source>
        <dbReference type="EMBL" id="MTE25804.1"/>
    </source>
</evidence>
<name>A0A7K1GBN4_9FLAO</name>
<feature type="chain" id="PRO_5029796158" description="DUF3108 domain-containing protein" evidence="1">
    <location>
        <begin position="20"/>
        <end position="230"/>
    </location>
</feature>
<dbReference type="Pfam" id="PF21347">
    <property type="entry name" value="DUF3108_like"/>
    <property type="match status" value="1"/>
</dbReference>
<sequence length="230" mass="25670">MKTLTSILLFFIVCNLSFAQTDCKPYVPTEQGTKWELTNYNAKGKITGTVNYELVDKIVDGNEVTFKIKTTTFDKKGKQIFESEYEAKCIDGVFDLDMAVKMDGSQMSQYDGMDVEVDASKFEIPEMDASPGTELEDGTLNVSMGSSGAIGFKMTIEITDRKVEKRETLTTEAGEFDCIVISQNISTKMIVKVRASSKEWYSEGIGLVRSESYNKKGKLMGYSVLTKMEN</sequence>
<reference evidence="3 4" key="1">
    <citation type="submission" date="2019-11" db="EMBL/GenBank/DDBJ databases">
        <title>Winogradskyella ouciana sp. nov., isolated from the hadal seawater of the Mariana Trench.</title>
        <authorList>
            <person name="Liu R."/>
        </authorList>
    </citation>
    <scope>NUCLEOTIDE SEQUENCE [LARGE SCALE GENOMIC DNA]</scope>
    <source>
        <strain evidence="3 4">ZXX205</strain>
    </source>
</reference>
<dbReference type="Gene3D" id="2.40.360.20">
    <property type="match status" value="1"/>
</dbReference>
<dbReference type="RefSeq" id="WP_155087634.1">
    <property type="nucleotide sequence ID" value="NZ_WJYA01000002.1"/>
</dbReference>
<comment type="caution">
    <text evidence="3">The sequence shown here is derived from an EMBL/GenBank/DDBJ whole genome shotgun (WGS) entry which is preliminary data.</text>
</comment>
<keyword evidence="4" id="KW-1185">Reference proteome</keyword>
<feature type="signal peptide" evidence="1">
    <location>
        <begin position="1"/>
        <end position="19"/>
    </location>
</feature>
<organism evidence="3 4">
    <name type="scientific">Winogradskyella ouciana</name>
    <dbReference type="NCBI Taxonomy" id="2608631"/>
    <lineage>
        <taxon>Bacteria</taxon>
        <taxon>Pseudomonadati</taxon>
        <taxon>Bacteroidota</taxon>
        <taxon>Flavobacteriia</taxon>
        <taxon>Flavobacteriales</taxon>
        <taxon>Flavobacteriaceae</taxon>
        <taxon>Winogradskyella</taxon>
    </lineage>
</organism>